<gene>
    <name evidence="2" type="ORF">KP001_06185</name>
</gene>
<dbReference type="RefSeq" id="WP_217288675.1">
    <property type="nucleotide sequence ID" value="NZ_CP077683.1"/>
</dbReference>
<proteinExistence type="predicted"/>
<evidence type="ECO:0000256" key="1">
    <source>
        <dbReference type="SAM" id="SignalP"/>
    </source>
</evidence>
<evidence type="ECO:0008006" key="4">
    <source>
        <dbReference type="Google" id="ProtNLM"/>
    </source>
</evidence>
<dbReference type="EMBL" id="CP077683">
    <property type="protein sequence ID" value="QXE92114.1"/>
    <property type="molecule type" value="Genomic_DNA"/>
</dbReference>
<reference evidence="2 3" key="1">
    <citation type="submission" date="2021-06" db="EMBL/GenBank/DDBJ databases">
        <title>Gemonas diversity in paddy soil.</title>
        <authorList>
            <person name="Liu G."/>
        </authorList>
    </citation>
    <scope>NUCLEOTIDE SEQUENCE [LARGE SCALE GENOMIC DNA]</scope>
    <source>
        <strain evidence="2 3">RG2</strain>
    </source>
</reference>
<feature type="chain" id="PRO_5046602375" description="Lipoprotein" evidence="1">
    <location>
        <begin position="20"/>
        <end position="220"/>
    </location>
</feature>
<accession>A0ABX8LNA7</accession>
<dbReference type="Proteomes" id="UP000683559">
    <property type="component" value="Chromosome"/>
</dbReference>
<keyword evidence="1" id="KW-0732">Signal</keyword>
<name>A0ABX8LNA7_9BACT</name>
<keyword evidence="3" id="KW-1185">Reference proteome</keyword>
<sequence>MRLYFLLVTLLAVSQTLSGCIVKTTLKPIDDDLKPVVKLTGKVHLRPLVDVARTPKLEDGTYLLTTGTMQTDHVSTNPPADVVKETISKCLTQSGLVLTVGENVPSDSDLVIDSSLTKVYVGTHDPYWALSTAVAAMTGAFTSSSNPRAFLSIANRFENRQSGTVEEAVFDDADFSIHHFTKSSGAARAFRLVEEKYCSWLQRKVAGVTVNQPKVGQASQ</sequence>
<evidence type="ECO:0000313" key="2">
    <source>
        <dbReference type="EMBL" id="QXE92114.1"/>
    </source>
</evidence>
<organism evidence="2 3">
    <name type="scientific">Geomonas subterranea</name>
    <dbReference type="NCBI Taxonomy" id="2847989"/>
    <lineage>
        <taxon>Bacteria</taxon>
        <taxon>Pseudomonadati</taxon>
        <taxon>Thermodesulfobacteriota</taxon>
        <taxon>Desulfuromonadia</taxon>
        <taxon>Geobacterales</taxon>
        <taxon>Geobacteraceae</taxon>
        <taxon>Geomonas</taxon>
    </lineage>
</organism>
<evidence type="ECO:0000313" key="3">
    <source>
        <dbReference type="Proteomes" id="UP000683559"/>
    </source>
</evidence>
<dbReference type="PROSITE" id="PS51257">
    <property type="entry name" value="PROKAR_LIPOPROTEIN"/>
    <property type="match status" value="1"/>
</dbReference>
<feature type="signal peptide" evidence="1">
    <location>
        <begin position="1"/>
        <end position="19"/>
    </location>
</feature>
<protein>
    <recommendedName>
        <fullName evidence="4">Lipoprotein</fullName>
    </recommendedName>
</protein>